<dbReference type="PANTHER" id="PTHR30349:SF90">
    <property type="entry name" value="TYROSINE RECOMBINASE XERD"/>
    <property type="match status" value="1"/>
</dbReference>
<dbReference type="Pfam" id="PF00589">
    <property type="entry name" value="Phage_integrase"/>
    <property type="match status" value="1"/>
</dbReference>
<dbReference type="EMBL" id="CP034088">
    <property type="protein sequence ID" value="AZG78994.1"/>
    <property type="molecule type" value="Genomic_DNA"/>
</dbReference>
<feature type="domain" description="Tyr recombinase" evidence="4">
    <location>
        <begin position="327"/>
        <end position="511"/>
    </location>
</feature>
<dbReference type="AlphaFoldDB" id="A0A3G8MBQ1"/>
<evidence type="ECO:0000256" key="1">
    <source>
        <dbReference type="ARBA" id="ARBA00022908"/>
    </source>
</evidence>
<dbReference type="InterPro" id="IPR013762">
    <property type="entry name" value="Integrase-like_cat_sf"/>
</dbReference>
<evidence type="ECO:0000259" key="4">
    <source>
        <dbReference type="PROSITE" id="PS51898"/>
    </source>
</evidence>
<dbReference type="Proteomes" id="UP000273982">
    <property type="component" value="Plasmid pGW6_2"/>
</dbReference>
<keyword evidence="5" id="KW-0614">Plasmid</keyword>
<dbReference type="PANTHER" id="PTHR30349">
    <property type="entry name" value="PHAGE INTEGRASE-RELATED"/>
    <property type="match status" value="1"/>
</dbReference>
<dbReference type="Gene3D" id="1.10.443.10">
    <property type="entry name" value="Intergrase catalytic core"/>
    <property type="match status" value="1"/>
</dbReference>
<dbReference type="InterPro" id="IPR002104">
    <property type="entry name" value="Integrase_catalytic"/>
</dbReference>
<accession>A0A3G8MBQ1</accession>
<keyword evidence="3" id="KW-0233">DNA recombination</keyword>
<dbReference type="InterPro" id="IPR010998">
    <property type="entry name" value="Integrase_recombinase_N"/>
</dbReference>
<organism evidence="5 6">
    <name type="scientific">Methylocystis rosea</name>
    <dbReference type="NCBI Taxonomy" id="173366"/>
    <lineage>
        <taxon>Bacteria</taxon>
        <taxon>Pseudomonadati</taxon>
        <taxon>Pseudomonadota</taxon>
        <taxon>Alphaproteobacteria</taxon>
        <taxon>Hyphomicrobiales</taxon>
        <taxon>Methylocystaceae</taxon>
        <taxon>Methylocystis</taxon>
    </lineage>
</organism>
<evidence type="ECO:0000256" key="2">
    <source>
        <dbReference type="ARBA" id="ARBA00023125"/>
    </source>
</evidence>
<evidence type="ECO:0000313" key="5">
    <source>
        <dbReference type="EMBL" id="AZG78994.1"/>
    </source>
</evidence>
<sequence length="519" mass="58512">MTAKNRPLAEQRCSEQDAPAPDYALASAFLESLRSFRSGALQIDQSAARHFSTWLHKSRIPLSGVDEAIVERFARHRCRCGRYRARQLKTSTYLGRVRRFVCFLEERDQIQVVKDVECIDTHLADFARHLDTLGYSQECRRSYRSEAEHLVVWLRLSRVLWRDVDDAVIERFAQHDCRCPIKRKRGKVVEGTGFARRRRGARGFIDFLRRRDAIPPVSTEPTFVEDPRLSAFRIWLKRHRGTTDETIRRYLQEASRWASALGPDPAAFDAAIIRAIVLDQAPSRSRASVRMTVTVLRVYLRFLSAQGECRPELIHAVPPAALRRLATLPRYASPETIERIIDSYDLSTPVGVRDRAILLLLARLGLRAGDVWRLRLADIDWANAVLCLRHGKSRQPTRLPLPQDAGDALLAYLTEARPPAREAHVFLRVQAPFRPFASASEIAGIVARAVARTGIEGVPTGSHLFRHSLATAMLRGGANLESVGTILRHRSPSTTAIYAKVDITMLEAVAQPWLGGEAC</sequence>
<dbReference type="SUPFAM" id="SSF56349">
    <property type="entry name" value="DNA breaking-rejoining enzymes"/>
    <property type="match status" value="1"/>
</dbReference>
<protein>
    <submittedName>
        <fullName evidence="5">Integrase</fullName>
    </submittedName>
</protein>
<dbReference type="GO" id="GO:0003677">
    <property type="term" value="F:DNA binding"/>
    <property type="evidence" value="ECO:0007669"/>
    <property type="project" value="UniProtKB-KW"/>
</dbReference>
<dbReference type="InterPro" id="IPR050090">
    <property type="entry name" value="Tyrosine_recombinase_XerCD"/>
</dbReference>
<evidence type="ECO:0000256" key="3">
    <source>
        <dbReference type="ARBA" id="ARBA00023172"/>
    </source>
</evidence>
<dbReference type="InterPro" id="IPR011010">
    <property type="entry name" value="DNA_brk_join_enz"/>
</dbReference>
<dbReference type="Gene3D" id="1.10.150.130">
    <property type="match status" value="1"/>
</dbReference>
<geneLocation type="plasmid" evidence="6">
    <name>pgw6_2</name>
</geneLocation>
<dbReference type="PROSITE" id="PS51898">
    <property type="entry name" value="TYR_RECOMBINASE"/>
    <property type="match status" value="1"/>
</dbReference>
<reference evidence="5 6" key="1">
    <citation type="submission" date="2018-11" db="EMBL/GenBank/DDBJ databases">
        <title>Genome squencing of methanotrophic bacteria isolated from alkaline groundwater in Korea.</title>
        <authorList>
            <person name="Nguyen L.N."/>
        </authorList>
    </citation>
    <scope>NUCLEOTIDE SEQUENCE [LARGE SCALE GENOMIC DNA]</scope>
    <source>
        <strain evidence="5 6">GW6</strain>
        <plasmid evidence="6">pgw6_2</plasmid>
    </source>
</reference>
<evidence type="ECO:0000313" key="6">
    <source>
        <dbReference type="Proteomes" id="UP000273982"/>
    </source>
</evidence>
<name>A0A3G8MBQ1_9HYPH</name>
<keyword evidence="2" id="KW-0238">DNA-binding</keyword>
<gene>
    <name evidence="5" type="ORF">EHO51_19455</name>
</gene>
<keyword evidence="1" id="KW-0229">DNA integration</keyword>
<dbReference type="KEGG" id="mros:EHO51_19455"/>
<proteinExistence type="predicted"/>
<dbReference type="GO" id="GO:0015074">
    <property type="term" value="P:DNA integration"/>
    <property type="evidence" value="ECO:0007669"/>
    <property type="project" value="UniProtKB-KW"/>
</dbReference>
<dbReference type="GO" id="GO:0006310">
    <property type="term" value="P:DNA recombination"/>
    <property type="evidence" value="ECO:0007669"/>
    <property type="project" value="UniProtKB-KW"/>
</dbReference>